<comment type="caution">
    <text evidence="2">The sequence shown here is derived from an EMBL/GenBank/DDBJ whole genome shotgun (WGS) entry which is preliminary data.</text>
</comment>
<evidence type="ECO:0000313" key="3">
    <source>
        <dbReference type="Proteomes" id="UP000630445"/>
    </source>
</evidence>
<dbReference type="EMBL" id="JACBAD010001701">
    <property type="protein sequence ID" value="KAF7136873.1"/>
    <property type="molecule type" value="Genomic_DNA"/>
</dbReference>
<sequence>MTVKNRTAIKVTFLTFRADQDHRMRQGERPPLFRRLHFDFRQRTSSHRLFSAPPSFFGWFSLPLLQEEEPEDEMQP</sequence>
<dbReference type="AlphaFoldDB" id="A0A8H6ULW6"/>
<evidence type="ECO:0000313" key="1">
    <source>
        <dbReference type="EMBL" id="KAF7136873.1"/>
    </source>
</evidence>
<organism evidence="2 4">
    <name type="scientific">Aspergillus hiratsukae</name>
    <dbReference type="NCBI Taxonomy" id="1194566"/>
    <lineage>
        <taxon>Eukaryota</taxon>
        <taxon>Fungi</taxon>
        <taxon>Dikarya</taxon>
        <taxon>Ascomycota</taxon>
        <taxon>Pezizomycotina</taxon>
        <taxon>Eurotiomycetes</taxon>
        <taxon>Eurotiomycetidae</taxon>
        <taxon>Eurotiales</taxon>
        <taxon>Aspergillaceae</taxon>
        <taxon>Aspergillus</taxon>
        <taxon>Aspergillus subgen. Fumigati</taxon>
    </lineage>
</organism>
<keyword evidence="3" id="KW-1185">Reference proteome</keyword>
<gene>
    <name evidence="1" type="ORF">CNMCM5793_006488</name>
    <name evidence="2" type="ORF">CNMCM6106_000889</name>
</gene>
<evidence type="ECO:0000313" key="4">
    <source>
        <dbReference type="Proteomes" id="UP000662466"/>
    </source>
</evidence>
<dbReference type="Proteomes" id="UP000662466">
    <property type="component" value="Unassembled WGS sequence"/>
</dbReference>
<protein>
    <submittedName>
        <fullName evidence="2">Uncharacterized protein</fullName>
    </submittedName>
</protein>
<accession>A0A8H6ULW6</accession>
<dbReference type="Proteomes" id="UP000630445">
    <property type="component" value="Unassembled WGS sequence"/>
</dbReference>
<name>A0A8H6ULW6_9EURO</name>
<reference evidence="2" key="1">
    <citation type="submission" date="2020-06" db="EMBL/GenBank/DDBJ databases">
        <title>Draft genome sequences of strains closely related to Aspergillus parafelis and Aspergillus hiratsukae.</title>
        <authorList>
            <person name="Dos Santos R.A.C."/>
            <person name="Rivero-Menendez O."/>
            <person name="Steenwyk J.L."/>
            <person name="Mead M.E."/>
            <person name="Goldman G.H."/>
            <person name="Alastruey-Izquierdo A."/>
            <person name="Rokas A."/>
        </authorList>
    </citation>
    <scope>NUCLEOTIDE SEQUENCE</scope>
    <source>
        <strain evidence="1">CNM-CM5793</strain>
        <strain evidence="2">CNM-CM6106</strain>
    </source>
</reference>
<dbReference type="EMBL" id="JACBAF010002309">
    <property type="protein sequence ID" value="KAF7156599.1"/>
    <property type="molecule type" value="Genomic_DNA"/>
</dbReference>
<proteinExistence type="predicted"/>
<evidence type="ECO:0000313" key="2">
    <source>
        <dbReference type="EMBL" id="KAF7156599.1"/>
    </source>
</evidence>